<sequence>MAAMATETLQFEPPQPPSTVSESSVTDKQPSDGPDVKVPRYMNECPPMALPNPPTFWLEISDVQALRPQDSLPPIDALSTPIGRPSLTSQTFVHPPSNSTQTSPFCAYSTVDLAWNAFNTAPVPQTLPPRPQFLRSRLRFVVEFTSTHGIANLFSCGDRTSRKQIMSSFSGNRMASSILPDDITTGSDVGLATTWQGLENSDPAQGRFVAANRVNASGIAISADNCQQVWLHPLTAKSHEIVRRLGESHCARTRDPLGWTEARQRSCARFFSPENLDRFMSSFWLFWSPNWPVLHRPTFVATRRSPHLIAAMALIGACLTSEKSDRDQALEWLEDMEEWVFTDIHFHYTPIPQTGDAFELMQVHSRVDMVHASFVTLLMLMWEGTSESQATRARRIHFSEIISVGRTLYPFAWCSGTMHRSIMTTTRFDAWKLFVLREECIRSILYIFLLDCAFIIYNNTSPRMFTDELQYGLVCPDSCFQAADPDTWFKAMQEWLQGQPLGHITVAELIDISLKEDLNAEEWQVFEQASLLNLFAIASAFHNLIFLHRNGPESHMKSLRVSRGLRNWVRVWGDRDPVPTENDDPQPDLRRPGFIRYVREYWSLAVIFHNQNEYKGKRNLMHPEDSGTQKSGGLLVEPDTSDMGPIHELMVRMQDIDLSEALIREFGEVHLTGQADAVNIHSSKPSREFLKRLKENKKLDTLGRNYTTRTQPLISPSTLAQRYEKPADADDAAAQITINTVSTSGSGCPKGAVAVTISPDRTVVTLGFDEFHVGIGPAWSPSDREKNCNIHLNLHYPPGYSYAVVETTYHGFAQLNDGVQGTFDTEYIFADENGKGLVGGLVGGLLGGLLGLVGDLLGVVTHVVLLGGDRFADGDNFSITEKVPVNKQVLAPCDGKDVNLLIRTTVSLSASSRDATGHLVDDDATIDLTQQVHIEWKKCG</sequence>
<keyword evidence="1" id="KW-0539">Nucleus</keyword>
<dbReference type="GO" id="GO:0008270">
    <property type="term" value="F:zinc ion binding"/>
    <property type="evidence" value="ECO:0007669"/>
    <property type="project" value="InterPro"/>
</dbReference>
<dbReference type="VEuPathDB" id="FungiDB:SAPIO_CDS10538"/>
<evidence type="ECO:0000313" key="5">
    <source>
        <dbReference type="Proteomes" id="UP000028545"/>
    </source>
</evidence>
<evidence type="ECO:0000256" key="2">
    <source>
        <dbReference type="SAM" id="MobiDB-lite"/>
    </source>
</evidence>
<gene>
    <name evidence="4" type="ORF">SAPIO_CDS10538</name>
</gene>
<dbReference type="AlphaFoldDB" id="A0A084FVM7"/>
<comment type="caution">
    <text evidence="4">The sequence shown here is derived from an EMBL/GenBank/DDBJ whole genome shotgun (WGS) entry which is preliminary data.</text>
</comment>
<dbReference type="OrthoDB" id="3945418at2759"/>
<dbReference type="PANTHER" id="PTHR38847">
    <property type="match status" value="1"/>
</dbReference>
<name>A0A084FVM7_PSEDA</name>
<dbReference type="KEGG" id="sapo:SAPIO_CDS10538"/>
<reference evidence="4 5" key="1">
    <citation type="journal article" date="2014" name="Genome Announc.">
        <title>Draft genome sequence of the pathogenic fungus Scedosporium apiospermum.</title>
        <authorList>
            <person name="Vandeputte P."/>
            <person name="Ghamrawi S."/>
            <person name="Rechenmann M."/>
            <person name="Iltis A."/>
            <person name="Giraud S."/>
            <person name="Fleury M."/>
            <person name="Thornton C."/>
            <person name="Delhaes L."/>
            <person name="Meyer W."/>
            <person name="Papon N."/>
            <person name="Bouchara J.P."/>
        </authorList>
    </citation>
    <scope>NUCLEOTIDE SEQUENCE [LARGE SCALE GENOMIC DNA]</scope>
    <source>
        <strain evidence="4 5">IHEM 14462</strain>
    </source>
</reference>
<dbReference type="InterPro" id="IPR025649">
    <property type="entry name" value="DUF4360"/>
</dbReference>
<feature type="domain" description="Xylanolytic transcriptional activator regulatory" evidence="3">
    <location>
        <begin position="280"/>
        <end position="569"/>
    </location>
</feature>
<dbReference type="RefSeq" id="XP_016638938.1">
    <property type="nucleotide sequence ID" value="XM_016784113.1"/>
</dbReference>
<dbReference type="Pfam" id="PF14273">
    <property type="entry name" value="DUF4360"/>
    <property type="match status" value="1"/>
</dbReference>
<evidence type="ECO:0000313" key="4">
    <source>
        <dbReference type="EMBL" id="KEZ39139.1"/>
    </source>
</evidence>
<feature type="region of interest" description="Disordered" evidence="2">
    <location>
        <begin position="1"/>
        <end position="37"/>
    </location>
</feature>
<feature type="compositionally biased region" description="Basic and acidic residues" evidence="2">
    <location>
        <begin position="618"/>
        <end position="627"/>
    </location>
</feature>
<proteinExistence type="predicted"/>
<feature type="region of interest" description="Disordered" evidence="2">
    <location>
        <begin position="618"/>
        <end position="637"/>
    </location>
</feature>
<dbReference type="InterPro" id="IPR007219">
    <property type="entry name" value="XnlR_reg_dom"/>
</dbReference>
<dbReference type="Pfam" id="PF04082">
    <property type="entry name" value="Fungal_trans"/>
    <property type="match status" value="1"/>
</dbReference>
<dbReference type="GeneID" id="27719744"/>
<keyword evidence="5" id="KW-1185">Reference proteome</keyword>
<dbReference type="HOGENOM" id="CLU_312186_0_0_1"/>
<evidence type="ECO:0000256" key="1">
    <source>
        <dbReference type="ARBA" id="ARBA00023242"/>
    </source>
</evidence>
<dbReference type="Proteomes" id="UP000028545">
    <property type="component" value="Unassembled WGS sequence"/>
</dbReference>
<dbReference type="PANTHER" id="PTHR38847:SF1">
    <property type="entry name" value="PSEUDOURIDINE SYNTHASE RSUA_RLUA-LIKE DOMAIN-CONTAINING PROTEIN"/>
    <property type="match status" value="1"/>
</dbReference>
<accession>A0A084FVM7</accession>
<dbReference type="GO" id="GO:0003677">
    <property type="term" value="F:DNA binding"/>
    <property type="evidence" value="ECO:0007669"/>
    <property type="project" value="InterPro"/>
</dbReference>
<feature type="compositionally biased region" description="Polar residues" evidence="2">
    <location>
        <begin position="18"/>
        <end position="28"/>
    </location>
</feature>
<dbReference type="EMBL" id="JOWA01000165">
    <property type="protein sequence ID" value="KEZ39139.1"/>
    <property type="molecule type" value="Genomic_DNA"/>
</dbReference>
<dbReference type="GO" id="GO:0006351">
    <property type="term" value="P:DNA-templated transcription"/>
    <property type="evidence" value="ECO:0007669"/>
    <property type="project" value="InterPro"/>
</dbReference>
<evidence type="ECO:0000259" key="3">
    <source>
        <dbReference type="Pfam" id="PF04082"/>
    </source>
</evidence>
<organism evidence="4 5">
    <name type="scientific">Pseudallescheria apiosperma</name>
    <name type="common">Scedosporium apiospermum</name>
    <dbReference type="NCBI Taxonomy" id="563466"/>
    <lineage>
        <taxon>Eukaryota</taxon>
        <taxon>Fungi</taxon>
        <taxon>Dikarya</taxon>
        <taxon>Ascomycota</taxon>
        <taxon>Pezizomycotina</taxon>
        <taxon>Sordariomycetes</taxon>
        <taxon>Hypocreomycetidae</taxon>
        <taxon>Microascales</taxon>
        <taxon>Microascaceae</taxon>
        <taxon>Scedosporium</taxon>
    </lineage>
</organism>
<protein>
    <recommendedName>
        <fullName evidence="3">Xylanolytic transcriptional activator regulatory domain-containing protein</fullName>
    </recommendedName>
</protein>